<comment type="caution">
    <text evidence="2">The sequence shown here is derived from an EMBL/GenBank/DDBJ whole genome shotgun (WGS) entry which is preliminary data.</text>
</comment>
<evidence type="ECO:0000256" key="1">
    <source>
        <dbReference type="SAM" id="MobiDB-lite"/>
    </source>
</evidence>
<dbReference type="Proteomes" id="UP000266841">
    <property type="component" value="Unassembled WGS sequence"/>
</dbReference>
<dbReference type="OrthoDB" id="55683at2759"/>
<organism evidence="2 3">
    <name type="scientific">Thalassiosira oceanica</name>
    <name type="common">Marine diatom</name>
    <dbReference type="NCBI Taxonomy" id="159749"/>
    <lineage>
        <taxon>Eukaryota</taxon>
        <taxon>Sar</taxon>
        <taxon>Stramenopiles</taxon>
        <taxon>Ochrophyta</taxon>
        <taxon>Bacillariophyta</taxon>
        <taxon>Coscinodiscophyceae</taxon>
        <taxon>Thalassiosirophycidae</taxon>
        <taxon>Thalassiosirales</taxon>
        <taxon>Thalassiosiraceae</taxon>
        <taxon>Thalassiosira</taxon>
    </lineage>
</organism>
<protein>
    <recommendedName>
        <fullName evidence="4">DDE Tnp4 domain-containing protein</fullName>
    </recommendedName>
</protein>
<dbReference type="AlphaFoldDB" id="K0RYQ0"/>
<evidence type="ECO:0000313" key="3">
    <source>
        <dbReference type="Proteomes" id="UP000266841"/>
    </source>
</evidence>
<gene>
    <name evidence="2" type="ORF">THAOC_22356</name>
</gene>
<feature type="region of interest" description="Disordered" evidence="1">
    <location>
        <begin position="72"/>
        <end position="105"/>
    </location>
</feature>
<evidence type="ECO:0008006" key="4">
    <source>
        <dbReference type="Google" id="ProtNLM"/>
    </source>
</evidence>
<sequence>MGLDQLHRSTICVGSSSGRCDRRANFQPSGPNLAVDEMLAKMLSWTTSSDPLHEMGNTSSYRAASSPAASASSATAMVESPSKTRPTSISGGSPRSDAETQSASPATAMTCPMAFKKEGLEKVCAIPDGKDFLIHTPRQNTLFTRACYSDKMHASAVRCISWCTPMGLSFEHTNLFLARPGEKTLVELWAPRLKKCPVGYSMLSDRGFADTARFYPNMNKQLTPKFLRGRKQFTAEEVSADRTICKLRYTCEVAFSRVTQTKGLRDVISHDFFVTLDAMNHWGHATVNIMKPLMPLK</sequence>
<reference evidence="2 3" key="1">
    <citation type="journal article" date="2012" name="Genome Biol.">
        <title>Genome and low-iron response of an oceanic diatom adapted to chronic iron limitation.</title>
        <authorList>
            <person name="Lommer M."/>
            <person name="Specht M."/>
            <person name="Roy A.S."/>
            <person name="Kraemer L."/>
            <person name="Andreson R."/>
            <person name="Gutowska M.A."/>
            <person name="Wolf J."/>
            <person name="Bergner S.V."/>
            <person name="Schilhabel M.B."/>
            <person name="Klostermeier U.C."/>
            <person name="Beiko R.G."/>
            <person name="Rosenstiel P."/>
            <person name="Hippler M."/>
            <person name="Laroche J."/>
        </authorList>
    </citation>
    <scope>NUCLEOTIDE SEQUENCE [LARGE SCALE GENOMIC DNA]</scope>
    <source>
        <strain evidence="2 3">CCMP1005</strain>
    </source>
</reference>
<accession>K0RYQ0</accession>
<dbReference type="EMBL" id="AGNL01027793">
    <property type="protein sequence ID" value="EJK57584.1"/>
    <property type="molecule type" value="Genomic_DNA"/>
</dbReference>
<evidence type="ECO:0000313" key="2">
    <source>
        <dbReference type="EMBL" id="EJK57584.1"/>
    </source>
</evidence>
<feature type="compositionally biased region" description="Polar residues" evidence="1">
    <location>
        <begin position="81"/>
        <end position="105"/>
    </location>
</feature>
<proteinExistence type="predicted"/>
<keyword evidence="3" id="KW-1185">Reference proteome</keyword>
<name>K0RYQ0_THAOC</name>